<keyword evidence="2" id="KW-1185">Reference proteome</keyword>
<dbReference type="Proteomes" id="UP000291236">
    <property type="component" value="Chromosome"/>
</dbReference>
<evidence type="ECO:0000313" key="1">
    <source>
        <dbReference type="EMBL" id="BBH54349.1"/>
    </source>
</evidence>
<proteinExistence type="predicted"/>
<dbReference type="EMBL" id="AP019368">
    <property type="protein sequence ID" value="BBH54349.1"/>
    <property type="molecule type" value="Genomic_DNA"/>
</dbReference>
<dbReference type="KEGG" id="sbf:JCM31447_28130"/>
<accession>A0A4P2VQM6</accession>
<sequence length="195" mass="22373">MHFKMLKNLRSILKKNIRFIYQDGKMLLPPPPKGNKEYKPFIAKENPFYKNVKKMTSLERYNLFTPYANYKKIDLNSNDPLLKTRNVFAASTEIYDPKSKCHIIRKLKTPNGELIVKGCFEKGEYYSGQIELNNKKILKGLMVYQDILFANNNNSLLIGYLEGIVNKAAPHSFKSCGNGIFLIDAASKTPSLHTF</sequence>
<gene>
    <name evidence="1" type="ORF">JCM31447_28130</name>
</gene>
<evidence type="ECO:0000313" key="2">
    <source>
        <dbReference type="Proteomes" id="UP000291236"/>
    </source>
</evidence>
<dbReference type="AlphaFoldDB" id="A0A4P2VQM6"/>
<reference evidence="1 2" key="1">
    <citation type="submission" date="2018-12" db="EMBL/GenBank/DDBJ databases">
        <title>Rubrispira sanarue gen. nov., sp., nov., a member of the order Silvanigrellales, isolated from a brackish lake in Hamamatsu Japan.</title>
        <authorList>
            <person name="Maejima Y."/>
            <person name="Iino T."/>
            <person name="Muraguchi Y."/>
            <person name="Fukuda K."/>
            <person name="Nojiri H."/>
            <person name="Ohkuma M."/>
            <person name="Moriuchi R."/>
            <person name="Dohra H."/>
            <person name="Kimbara K."/>
            <person name="Shintani M."/>
        </authorList>
    </citation>
    <scope>NUCLEOTIDE SEQUENCE [LARGE SCALE GENOMIC DNA]</scope>
    <source>
        <strain evidence="1 2">RF1110005</strain>
    </source>
</reference>
<name>A0A4P2VQM6_FLUSA</name>
<dbReference type="RefSeq" id="WP_130611933.1">
    <property type="nucleotide sequence ID" value="NZ_AP019368.1"/>
</dbReference>
<protein>
    <submittedName>
        <fullName evidence="1">Uncharacterized protein</fullName>
    </submittedName>
</protein>
<organism evidence="1 2">
    <name type="scientific">Fluviispira sanaruensis</name>
    <dbReference type="NCBI Taxonomy" id="2493639"/>
    <lineage>
        <taxon>Bacteria</taxon>
        <taxon>Pseudomonadati</taxon>
        <taxon>Bdellovibrionota</taxon>
        <taxon>Oligoflexia</taxon>
        <taxon>Silvanigrellales</taxon>
        <taxon>Silvanigrellaceae</taxon>
        <taxon>Fluviispira</taxon>
    </lineage>
</organism>